<dbReference type="InterPro" id="IPR011009">
    <property type="entry name" value="Kinase-like_dom_sf"/>
</dbReference>
<feature type="region of interest" description="Disordered" evidence="5">
    <location>
        <begin position="1888"/>
        <end position="1908"/>
    </location>
</feature>
<proteinExistence type="inferred from homology"/>
<evidence type="ECO:0000256" key="4">
    <source>
        <dbReference type="ARBA" id="ARBA00022777"/>
    </source>
</evidence>
<keyword evidence="4 8" id="KW-0418">Kinase</keyword>
<evidence type="ECO:0000313" key="9">
    <source>
        <dbReference type="Proteomes" id="UP001219355"/>
    </source>
</evidence>
<keyword evidence="3 8" id="KW-0808">Transferase</keyword>
<dbReference type="GO" id="GO:0005737">
    <property type="term" value="C:cytoplasm"/>
    <property type="evidence" value="ECO:0007669"/>
    <property type="project" value="TreeGrafter"/>
</dbReference>
<feature type="domain" description="PIK helical" evidence="7">
    <location>
        <begin position="1403"/>
        <end position="1578"/>
    </location>
</feature>
<evidence type="ECO:0000256" key="2">
    <source>
        <dbReference type="ARBA" id="ARBA00012169"/>
    </source>
</evidence>
<reference evidence="8" key="1">
    <citation type="submission" date="2023-03" db="EMBL/GenBank/DDBJ databases">
        <title>Emydomyces testavorans Genome Sequence.</title>
        <authorList>
            <person name="Hoyer L."/>
        </authorList>
    </citation>
    <scope>NUCLEOTIDE SEQUENCE</scope>
    <source>
        <strain evidence="8">16-2883</strain>
    </source>
</reference>
<dbReference type="GO" id="GO:0005886">
    <property type="term" value="C:plasma membrane"/>
    <property type="evidence" value="ECO:0007669"/>
    <property type="project" value="TreeGrafter"/>
</dbReference>
<dbReference type="GO" id="GO:0046854">
    <property type="term" value="P:phosphatidylinositol phosphate biosynthetic process"/>
    <property type="evidence" value="ECO:0007669"/>
    <property type="project" value="InterPro"/>
</dbReference>
<evidence type="ECO:0000256" key="1">
    <source>
        <dbReference type="ARBA" id="ARBA00006209"/>
    </source>
</evidence>
<dbReference type="PROSITE" id="PS00916">
    <property type="entry name" value="PI3_4_KINASE_2"/>
    <property type="match status" value="1"/>
</dbReference>
<dbReference type="EC" id="2.7.1.67" evidence="2"/>
<dbReference type="EMBL" id="CP120629">
    <property type="protein sequence ID" value="WEW60107.1"/>
    <property type="molecule type" value="Genomic_DNA"/>
</dbReference>
<dbReference type="InterPro" id="IPR018936">
    <property type="entry name" value="PI3/4_kinase_CS"/>
</dbReference>
<dbReference type="SUPFAM" id="SSF48371">
    <property type="entry name" value="ARM repeat"/>
    <property type="match status" value="1"/>
</dbReference>
<dbReference type="CDD" id="cd05167">
    <property type="entry name" value="PI4Kc_III_alpha"/>
    <property type="match status" value="1"/>
</dbReference>
<comment type="similarity">
    <text evidence="1">Belongs to the PI3/PI4-kinase family. Type III PI4K subfamily.</text>
</comment>
<feature type="compositionally biased region" description="Acidic residues" evidence="5">
    <location>
        <begin position="1679"/>
        <end position="1690"/>
    </location>
</feature>
<dbReference type="Proteomes" id="UP001219355">
    <property type="component" value="Chromosome 3"/>
</dbReference>
<protein>
    <recommendedName>
        <fullName evidence="2">1-phosphatidylinositol 4-kinase</fullName>
        <ecNumber evidence="2">2.7.1.67</ecNumber>
    </recommendedName>
</protein>
<evidence type="ECO:0000256" key="5">
    <source>
        <dbReference type="SAM" id="MobiDB-lite"/>
    </source>
</evidence>
<dbReference type="SMART" id="SM00145">
    <property type="entry name" value="PI3Ka"/>
    <property type="match status" value="1"/>
</dbReference>
<dbReference type="Pfam" id="PF19274">
    <property type="entry name" value="PI4K_N"/>
    <property type="match status" value="1"/>
</dbReference>
<feature type="region of interest" description="Disordered" evidence="5">
    <location>
        <begin position="1674"/>
        <end position="1693"/>
    </location>
</feature>
<dbReference type="InterPro" id="IPR016024">
    <property type="entry name" value="ARM-type_fold"/>
</dbReference>
<accession>A0AAF0DK14</accession>
<dbReference type="InterPro" id="IPR000403">
    <property type="entry name" value="PI3/4_kinase_cat_dom"/>
</dbReference>
<dbReference type="Gene3D" id="1.25.40.70">
    <property type="entry name" value="Phosphatidylinositol 3-kinase, accessory domain (PIK)"/>
    <property type="match status" value="1"/>
</dbReference>
<evidence type="ECO:0000259" key="6">
    <source>
        <dbReference type="PROSITE" id="PS50290"/>
    </source>
</evidence>
<gene>
    <name evidence="8" type="primary">STT4</name>
    <name evidence="8" type="ORF">PRK78_005592</name>
</gene>
<dbReference type="GO" id="GO:0004430">
    <property type="term" value="F:1-phosphatidylinositol 4-kinase activity"/>
    <property type="evidence" value="ECO:0007669"/>
    <property type="project" value="UniProtKB-EC"/>
</dbReference>
<dbReference type="Pfam" id="PF00613">
    <property type="entry name" value="PI3Ka"/>
    <property type="match status" value="1"/>
</dbReference>
<name>A0AAF0DK14_9EURO</name>
<dbReference type="PANTHER" id="PTHR10048:SF15">
    <property type="entry name" value="PHOSPHATIDYLINOSITOL 4-KINASE ALPHA"/>
    <property type="match status" value="1"/>
</dbReference>
<dbReference type="InterPro" id="IPR045495">
    <property type="entry name" value="PI4K_N"/>
</dbReference>
<dbReference type="Pfam" id="PF00454">
    <property type="entry name" value="PI3_PI4_kinase"/>
    <property type="match status" value="1"/>
</dbReference>
<dbReference type="FunFam" id="1.10.1070.11:FF:000022">
    <property type="entry name" value="Phosphatidylinositol 4-kinase stt4"/>
    <property type="match status" value="1"/>
</dbReference>
<dbReference type="SUPFAM" id="SSF56112">
    <property type="entry name" value="Protein kinase-like (PK-like)"/>
    <property type="match status" value="1"/>
</dbReference>
<dbReference type="PROSITE" id="PS51545">
    <property type="entry name" value="PIK_HELICAL"/>
    <property type="match status" value="1"/>
</dbReference>
<dbReference type="GO" id="GO:0048015">
    <property type="term" value="P:phosphatidylinositol-mediated signaling"/>
    <property type="evidence" value="ECO:0007669"/>
    <property type="project" value="TreeGrafter"/>
</dbReference>
<dbReference type="PANTHER" id="PTHR10048">
    <property type="entry name" value="PHOSPHATIDYLINOSITOL KINASE"/>
    <property type="match status" value="1"/>
</dbReference>
<sequence length="2007" mass="225500">MEVWDPQHSAYIRRAAFERLAKLATKYPEACDPNVPDIDRLRNACRRPKTSPTGFLDGVFKGRVSPAPIRFRDLDALLALCKAADSAYLPDDVTNLVALFTEYLPDSSSLVLQPSPFLHSLETSPWELLTRNLVIALLSLGSRHPSHHDRINESVLDYIENCYRLAKDLPSLEIQVDSAGEHGDLQDVADVAALAASLLGFLDGMSMYAHFCSPSERLQIVSKLRMVLSERFLVAVETTSSTIRNLRTSNLSFQHWRRYTRLSAAAGRPLGSMLLQKAFLRYVKSCTSPVDKDGQILSTNALLDQYISSLDNTRQDSDDFVALAKYSAQIAADQIQLLDEGSDYLQLGVPWQQHLAFTIKACALVTFINCIIVDEDSADIDLLLSWLEATLLNADQMANKELATVTFKALVVLSKLSRLNAPNLTRSLLRFIVQNGQSGAIPVVAARSLAQNLQLLSQDTVIGTLYSLGNVLSASPAHDKVHQHAAMLTEEANVYSRHLVPESQESHESFISLTLNGEEDTSITYENVVHAIITVATSSKDSKIVALAQSMLLQKIGRVNVLLDACIVQEAAALALKGDPAEFQVLLKFYARLYRDAVIQGNALVVDAVHKARSHLAIYLQKDDPLYRIYLAFLLESIVSKGGAIDRERDPAKEVESSAKEIYPYLRPVASLLSKIRSFEDLPGGICENEDIVALLRDTWFNITAHDISLSSEVGRQHHEDLRVLATRSPPLISENRAEVLESDIELNTVLRRGMNSPHTSEKKKSLIQELPALELEIKRLSYPKIVFLNATLLLESLRASTGDFTKVYTYFLDPALNGPDITNCMRAIVDKVVTLYLERTLSSNSASFSAPFISQQLADTFIACCHRIDSVQQVASVAAAKIIAKCPSSLCEKKSLFTLLDLLTLLWSSCLDEELDEYDWRSTFVSKTSKVKVELSDNYEFRKHTLNNFYNMARSWVAAIINIAPLDVKGLLQTYLSDYEDDGGYGHTSMGRSFALEMGSLIPLCDQRLGSIERSGNTLLNAASDFVAQYTTRQEYRFSENHITSESPRSSLIPCELKLSSLNTLPVTQSAGSCDATGNEKYLPRTRDIQQVLVELESQISQHKRIPPDLLRDTLRRAAALLCNRDVCQTSIISHLVNIPFQLFTKESIKMGISLWLGVINENPETEPRIVVDVAQAWERTIRRKRGIFDPNFKYPDPFMLKTENLPSDKSVILKRQRKAQNIISPHFRVLQFLESHFNATRLASSHIQRIFRRLVSATLDALRCTTGHPLAREIHFQTILFSLKVLRYCKGQSKVALWKLKDQILSAALSWFSHSPRWSFGANRLQIKAEDKILHDIESILSMSSWIEPGDTASRKSLKAKQDLVLALIDNERTRLRVWLSPLDAEKRHSSANKVSEAVISSSLRLAWAENPNLAIQLVSRFSTQKLQNDVRWLVFNFPEKALDEPDSLGVLLGPALPEDVTFQLKYLLFWAPENPITAITYFLPAYGNHPFIIQYAMRAVESHSVDVSFFYIPQLVQALRYDALGYVERYLLETAQLSPYFAHQVIWNMKANAYKDEDSQIPDPVKPVLDKFMRELIASFSDEDRSFYEKEFSFFHEITDISGKLRPYIKRSKPEKKEKIEEELRKIKVEVGVYLPSNPDGAVVGIDRKSGKPLQSHAKAPYMATFRIRKTKPESNEDLNGDGDDGSQDLLAKVSNPRVHSTAVSSTLSTNEASYEVWQSAIFKVGDDCRQDVLALQMIAAFRSIFGSVGLDVFVYPYRVVATAPGCGVIDVLPNSISRDMLGREAVNGLYDYFISKYGGEDSIRFQEARSNFVKSMAAYSVISYLLQFKDRHNGNIMIDDAGHIIHIDFGFCFDIAPGGIRFERAPFKLTSEMIAVMGGQAPHYHHHHHQSIPSSGALSLPGGSSHNPLNSQSYRWFEALVVKAFLASRPYHTQLSHIVTLMLDSGLPCFKPDTLKNFRDRFVLEKSEHEAAQYMRELVRKSYANISTRGYDHFQLWTNNIPY</sequence>
<dbReference type="Gene3D" id="1.10.1070.11">
    <property type="entry name" value="Phosphatidylinositol 3-/4-kinase, catalytic domain"/>
    <property type="match status" value="1"/>
</dbReference>
<evidence type="ECO:0000313" key="8">
    <source>
        <dbReference type="EMBL" id="WEW60107.1"/>
    </source>
</evidence>
<feature type="compositionally biased region" description="Low complexity" evidence="5">
    <location>
        <begin position="1895"/>
        <end position="1908"/>
    </location>
</feature>
<feature type="domain" description="PI3K/PI4K catalytic" evidence="6">
    <location>
        <begin position="1696"/>
        <end position="1991"/>
    </location>
</feature>
<dbReference type="InterPro" id="IPR001263">
    <property type="entry name" value="PI3K_accessory_dom"/>
</dbReference>
<dbReference type="FunFam" id="1.25.40.70:FF:000011">
    <property type="entry name" value="Phosphatidylinositol 4-kinase alpha"/>
    <property type="match status" value="1"/>
</dbReference>
<evidence type="ECO:0000259" key="7">
    <source>
        <dbReference type="PROSITE" id="PS51545"/>
    </source>
</evidence>
<organism evidence="8 9">
    <name type="scientific">Emydomyces testavorans</name>
    <dbReference type="NCBI Taxonomy" id="2070801"/>
    <lineage>
        <taxon>Eukaryota</taxon>
        <taxon>Fungi</taxon>
        <taxon>Dikarya</taxon>
        <taxon>Ascomycota</taxon>
        <taxon>Pezizomycotina</taxon>
        <taxon>Eurotiomycetes</taxon>
        <taxon>Eurotiomycetidae</taxon>
        <taxon>Onygenales</taxon>
        <taxon>Nannizziopsiaceae</taxon>
        <taxon>Emydomyces</taxon>
    </lineage>
</organism>
<dbReference type="PROSITE" id="PS50290">
    <property type="entry name" value="PI3_4_KINASE_3"/>
    <property type="match status" value="1"/>
</dbReference>
<dbReference type="InterPro" id="IPR042236">
    <property type="entry name" value="PI3K_accessory_sf"/>
</dbReference>
<dbReference type="InterPro" id="IPR036940">
    <property type="entry name" value="PI3/4_kinase_cat_sf"/>
</dbReference>
<dbReference type="SMART" id="SM00146">
    <property type="entry name" value="PI3Kc"/>
    <property type="match status" value="1"/>
</dbReference>
<keyword evidence="9" id="KW-1185">Reference proteome</keyword>
<dbReference type="PROSITE" id="PS00915">
    <property type="entry name" value="PI3_4_KINASE_1"/>
    <property type="match status" value="1"/>
</dbReference>
<dbReference type="InterPro" id="IPR015433">
    <property type="entry name" value="PI3/4_kinase"/>
</dbReference>
<dbReference type="Gene3D" id="3.30.1010.10">
    <property type="entry name" value="Phosphatidylinositol 3-kinase Catalytic Subunit, Chain A, domain 4"/>
    <property type="match status" value="1"/>
</dbReference>
<evidence type="ECO:0000256" key="3">
    <source>
        <dbReference type="ARBA" id="ARBA00022679"/>
    </source>
</evidence>